<keyword evidence="5 7" id="KW-0472">Membrane</keyword>
<dbReference type="InterPro" id="IPR036259">
    <property type="entry name" value="MFS_trans_sf"/>
</dbReference>
<evidence type="ECO:0000256" key="7">
    <source>
        <dbReference type="SAM" id="Phobius"/>
    </source>
</evidence>
<feature type="compositionally biased region" description="Polar residues" evidence="6">
    <location>
        <begin position="368"/>
        <end position="386"/>
    </location>
</feature>
<dbReference type="GO" id="GO:0022857">
    <property type="term" value="F:transmembrane transporter activity"/>
    <property type="evidence" value="ECO:0007669"/>
    <property type="project" value="InterPro"/>
</dbReference>
<dbReference type="WBParaSite" id="MCU_010571-RA">
    <property type="protein sequence ID" value="MCU_010571-RA"/>
    <property type="gene ID" value="MCU_010571"/>
</dbReference>
<comment type="subcellular location">
    <subcellularLocation>
        <location evidence="1">Membrane</location>
        <topology evidence="1">Multi-pass membrane protein</topology>
    </subcellularLocation>
</comment>
<evidence type="ECO:0000256" key="1">
    <source>
        <dbReference type="ARBA" id="ARBA00004141"/>
    </source>
</evidence>
<evidence type="ECO:0000256" key="6">
    <source>
        <dbReference type="SAM" id="MobiDB-lite"/>
    </source>
</evidence>
<protein>
    <submittedName>
        <fullName evidence="8">MFS domain-containing protein</fullName>
    </submittedName>
</protein>
<keyword evidence="4 7" id="KW-1133">Transmembrane helix</keyword>
<dbReference type="PANTHER" id="PTHR43385:SF1">
    <property type="entry name" value="RIBOFLAVIN TRANSPORTER RIBJ"/>
    <property type="match status" value="1"/>
</dbReference>
<dbReference type="InterPro" id="IPR011701">
    <property type="entry name" value="MFS"/>
</dbReference>
<reference evidence="8" key="1">
    <citation type="submission" date="2019-11" db="UniProtKB">
        <authorList>
            <consortium name="WormBaseParasite"/>
        </authorList>
    </citation>
    <scope>IDENTIFICATION</scope>
</reference>
<feature type="region of interest" description="Disordered" evidence="6">
    <location>
        <begin position="143"/>
        <end position="164"/>
    </location>
</feature>
<feature type="transmembrane region" description="Helical" evidence="7">
    <location>
        <begin position="241"/>
        <end position="262"/>
    </location>
</feature>
<feature type="transmembrane region" description="Helical" evidence="7">
    <location>
        <begin position="268"/>
        <end position="292"/>
    </location>
</feature>
<keyword evidence="2" id="KW-0813">Transport</keyword>
<dbReference type="Gene3D" id="1.20.1250.20">
    <property type="entry name" value="MFS general substrate transporter like domains"/>
    <property type="match status" value="2"/>
</dbReference>
<dbReference type="SUPFAM" id="SSF103473">
    <property type="entry name" value="MFS general substrate transporter"/>
    <property type="match status" value="2"/>
</dbReference>
<accession>A0A5K3FW40</accession>
<feature type="transmembrane region" description="Helical" evidence="7">
    <location>
        <begin position="77"/>
        <end position="98"/>
    </location>
</feature>
<dbReference type="InterPro" id="IPR052983">
    <property type="entry name" value="MFS_Riboflavin_Transporter"/>
</dbReference>
<evidence type="ECO:0000256" key="3">
    <source>
        <dbReference type="ARBA" id="ARBA00022692"/>
    </source>
</evidence>
<feature type="transmembrane region" description="Helical" evidence="7">
    <location>
        <begin position="335"/>
        <end position="356"/>
    </location>
</feature>
<dbReference type="GO" id="GO:0016020">
    <property type="term" value="C:membrane"/>
    <property type="evidence" value="ECO:0007669"/>
    <property type="project" value="UniProtKB-SubCell"/>
</dbReference>
<dbReference type="AlphaFoldDB" id="A0A5K3FW40"/>
<keyword evidence="3 7" id="KW-0812">Transmembrane</keyword>
<name>A0A5K3FW40_MESCO</name>
<dbReference type="Pfam" id="PF07690">
    <property type="entry name" value="MFS_1"/>
    <property type="match status" value="1"/>
</dbReference>
<organism evidence="8">
    <name type="scientific">Mesocestoides corti</name>
    <name type="common">Flatworm</name>
    <dbReference type="NCBI Taxonomy" id="53468"/>
    <lineage>
        <taxon>Eukaryota</taxon>
        <taxon>Metazoa</taxon>
        <taxon>Spiralia</taxon>
        <taxon>Lophotrochozoa</taxon>
        <taxon>Platyhelminthes</taxon>
        <taxon>Cestoda</taxon>
        <taxon>Eucestoda</taxon>
        <taxon>Cyclophyllidea</taxon>
        <taxon>Mesocestoididae</taxon>
        <taxon>Mesocestoides</taxon>
    </lineage>
</organism>
<sequence>MSPYIISYLHENVDECVDHAYSIWLAAGSSAMFGITMPLSGMLWKKMGLRRLVLSACLLNSISVFVSSFTINANFGLFFFTYAILASSAVGIGYGLSLQAAITWFPKNRGLVMGICAVGFGSGVSVLAPVQTLLINPNNKPVSPGTKIRSAGSRPHLPTNHRSPDLKLAGDWLLRSSATANQRRDLRRRRHGNTKDGRTLALPAIQDDRYLTLVGALGGVFNTLSRLIWGCFVDRISFKAPLCLVNVIYAAVLASLPYIPWIAGSGRYLYGVWITVMFLCVGGNFLLISVGVTARLGLRHFAENYGIVYTARIPASIISAAILSSVNTQLYAKEAFYGCGAIALLSAVLCVGFIDVRLTYCATSRRASGSQGEDASKQTVRTSNHEQPPFLRSNPYS</sequence>
<feature type="transmembrane region" description="Helical" evidence="7">
    <location>
        <begin position="52"/>
        <end position="71"/>
    </location>
</feature>
<evidence type="ECO:0000256" key="2">
    <source>
        <dbReference type="ARBA" id="ARBA00022448"/>
    </source>
</evidence>
<feature type="region of interest" description="Disordered" evidence="6">
    <location>
        <begin position="368"/>
        <end position="397"/>
    </location>
</feature>
<proteinExistence type="predicted"/>
<feature type="transmembrane region" description="Helical" evidence="7">
    <location>
        <begin position="110"/>
        <end position="130"/>
    </location>
</feature>
<dbReference type="PANTHER" id="PTHR43385">
    <property type="entry name" value="RIBOFLAVIN TRANSPORTER RIBJ"/>
    <property type="match status" value="1"/>
</dbReference>
<evidence type="ECO:0000256" key="4">
    <source>
        <dbReference type="ARBA" id="ARBA00022989"/>
    </source>
</evidence>
<evidence type="ECO:0000313" key="8">
    <source>
        <dbReference type="WBParaSite" id="MCU_010571-RA"/>
    </source>
</evidence>
<feature type="transmembrane region" description="Helical" evidence="7">
    <location>
        <begin position="20"/>
        <end position="40"/>
    </location>
</feature>
<feature type="transmembrane region" description="Helical" evidence="7">
    <location>
        <begin position="210"/>
        <end position="229"/>
    </location>
</feature>
<evidence type="ECO:0000256" key="5">
    <source>
        <dbReference type="ARBA" id="ARBA00023136"/>
    </source>
</evidence>
<feature type="transmembrane region" description="Helical" evidence="7">
    <location>
        <begin position="304"/>
        <end position="323"/>
    </location>
</feature>